<dbReference type="RefSeq" id="WP_204065392.1">
    <property type="nucleotide sequence ID" value="NZ_BOOJ01000032.1"/>
</dbReference>
<dbReference type="InterPro" id="IPR024983">
    <property type="entry name" value="CHAT_dom"/>
</dbReference>
<reference evidence="2 3" key="1">
    <citation type="submission" date="2021-01" db="EMBL/GenBank/DDBJ databases">
        <title>Whole genome shotgun sequence of Planobispora siamensis NBRC 107568.</title>
        <authorList>
            <person name="Komaki H."/>
            <person name="Tamura T."/>
        </authorList>
    </citation>
    <scope>NUCLEOTIDE SEQUENCE [LARGE SCALE GENOMIC DNA]</scope>
    <source>
        <strain evidence="2 3">NBRC 107568</strain>
    </source>
</reference>
<organism evidence="2 3">
    <name type="scientific">Planobispora siamensis</name>
    <dbReference type="NCBI Taxonomy" id="936338"/>
    <lineage>
        <taxon>Bacteria</taxon>
        <taxon>Bacillati</taxon>
        <taxon>Actinomycetota</taxon>
        <taxon>Actinomycetes</taxon>
        <taxon>Streptosporangiales</taxon>
        <taxon>Streptosporangiaceae</taxon>
        <taxon>Planobispora</taxon>
    </lineage>
</organism>
<feature type="domain" description="CHAT" evidence="1">
    <location>
        <begin position="639"/>
        <end position="883"/>
    </location>
</feature>
<dbReference type="Gene3D" id="1.25.40.10">
    <property type="entry name" value="Tetratricopeptide repeat domain"/>
    <property type="match status" value="2"/>
</dbReference>
<dbReference type="EMBL" id="BOOJ01000032">
    <property type="protein sequence ID" value="GIH93207.1"/>
    <property type="molecule type" value="Genomic_DNA"/>
</dbReference>
<comment type="caution">
    <text evidence="2">The sequence shown here is derived from an EMBL/GenBank/DDBJ whole genome shotgun (WGS) entry which is preliminary data.</text>
</comment>
<evidence type="ECO:0000259" key="1">
    <source>
        <dbReference type="Pfam" id="PF12770"/>
    </source>
</evidence>
<sequence length="885" mass="94389">MATGRSPNPRSSGDSLDLLPLLFASPKRALERARDLLSAGPSAHDASVAHQVIGLWHRDFGDMAVAIGHLRRARALAARAGSPDREADVLGALGVALLHAGRTRQGLGALERAVALGEGLTGARTLFRRAYARWVLGDHHEVLADLRRALPVLRREGDTIWTARALTLRGTVHLAVGAVERAETDLLAAELLWSGTGQEHDKADAVENRGLAAFRSGDLPAALRHFDEAARRYELLGTPMIMLTIRRCAVLLAAGLAGEALEEADAAAESLRRRGGHATRRAELLLVAASAAVAAGDPEAAIVRATAAARQFSRQRRGWWHAHARLTLLHARLATGRVHGRSVRDAAEVAARLAELRSPDAVRAALLAGRTALALGRRREAERHLAAAARGRSRGPALARVDGWVAQALRAAAAGRTGAVLEACRRGLDLLDEHRMTLGASELRTRATAQGAELALLAQRVVLGRGDSRRLLVWSERWRATALAVPPARPPEDPLLLRDVTAFRAVSDRVEEARAQGTPIPSLEREQLRLEREIRARTLRMRGEAGAGPGLGAGSGLGAGEWPFRVPELLERLGETLLAEIVAIDGEVHVLLCGRGRVRRFRAGSLAEAAVEAAHARAGLRRLAYREPGDRLALLEAGGRRLEELLLGPAVRHLDGERVVVVPPGRLHGVPWALLPSLRDRVLSVSPSANAWLRACRIEPPPEGVVLVRGPGLMTGGAEVPGLAALYGSARVLENGEAAVPKVLAAMDGSRLAHVAAHGTFRADSPMFSSLRMDDGPLTVHDFERLRRAPYRMVLSSCDSGRLEPVGAEELLGLAAALLPLGTAGIVAGIVPVDDEAVVPLMLGLHRRLREGGDLAEALRDARRALPGDPLHQATGWSFSAIGAV</sequence>
<dbReference type="Proteomes" id="UP000619788">
    <property type="component" value="Unassembled WGS sequence"/>
</dbReference>
<keyword evidence="3" id="KW-1185">Reference proteome</keyword>
<accession>A0A8J3SHS6</accession>
<protein>
    <recommendedName>
        <fullName evidence="1">CHAT domain-containing protein</fullName>
    </recommendedName>
</protein>
<dbReference type="Pfam" id="PF12770">
    <property type="entry name" value="CHAT"/>
    <property type="match status" value="1"/>
</dbReference>
<dbReference type="SUPFAM" id="SSF48452">
    <property type="entry name" value="TPR-like"/>
    <property type="match status" value="2"/>
</dbReference>
<evidence type="ECO:0000313" key="2">
    <source>
        <dbReference type="EMBL" id="GIH93207.1"/>
    </source>
</evidence>
<proteinExistence type="predicted"/>
<dbReference type="PANTHER" id="PTHR10098">
    <property type="entry name" value="RAPSYN-RELATED"/>
    <property type="match status" value="1"/>
</dbReference>
<dbReference type="InterPro" id="IPR011990">
    <property type="entry name" value="TPR-like_helical_dom_sf"/>
</dbReference>
<dbReference type="SMART" id="SM00028">
    <property type="entry name" value="TPR"/>
    <property type="match status" value="4"/>
</dbReference>
<dbReference type="InterPro" id="IPR019734">
    <property type="entry name" value="TPR_rpt"/>
</dbReference>
<evidence type="ECO:0000313" key="3">
    <source>
        <dbReference type="Proteomes" id="UP000619788"/>
    </source>
</evidence>
<dbReference type="AlphaFoldDB" id="A0A8J3SHS6"/>
<name>A0A8J3SHS6_9ACTN</name>
<gene>
    <name evidence="2" type="ORF">Psi01_38370</name>
</gene>
<dbReference type="PANTHER" id="PTHR10098:SF108">
    <property type="entry name" value="TETRATRICOPEPTIDE REPEAT PROTEIN 28"/>
    <property type="match status" value="1"/>
</dbReference>